<keyword evidence="4" id="KW-1185">Reference proteome</keyword>
<dbReference type="KEGG" id="ssam:E3D00_02385"/>
<name>A0A4Y6UIB1_9PROT</name>
<gene>
    <name evidence="3" type="ORF">E3D00_02385</name>
</gene>
<reference evidence="3 4" key="1">
    <citation type="submission" date="2019-03" db="EMBL/GenBank/DDBJ databases">
        <title>The complete genome sequence of Swingsia samuiensis NBRC107927(T).</title>
        <authorList>
            <person name="Chua K.-O."/>
            <person name="Chan K.-G."/>
            <person name="See-Too W.-S."/>
        </authorList>
    </citation>
    <scope>NUCLEOTIDE SEQUENCE [LARGE SCALE GENOMIC DNA]</scope>
    <source>
        <strain evidence="3 4">AH83</strain>
    </source>
</reference>
<feature type="transmembrane region" description="Helical" evidence="2">
    <location>
        <begin position="27"/>
        <end position="45"/>
    </location>
</feature>
<feature type="region of interest" description="Disordered" evidence="1">
    <location>
        <begin position="1"/>
        <end position="20"/>
    </location>
</feature>
<evidence type="ECO:0000256" key="2">
    <source>
        <dbReference type="SAM" id="Phobius"/>
    </source>
</evidence>
<dbReference type="OrthoDB" id="7283144at2"/>
<evidence type="ECO:0000313" key="3">
    <source>
        <dbReference type="EMBL" id="QDH16550.1"/>
    </source>
</evidence>
<evidence type="ECO:0000313" key="4">
    <source>
        <dbReference type="Proteomes" id="UP000316313"/>
    </source>
</evidence>
<organism evidence="3 4">
    <name type="scientific">Swingsia samuiensis</name>
    <dbReference type="NCBI Taxonomy" id="1293412"/>
    <lineage>
        <taxon>Bacteria</taxon>
        <taxon>Pseudomonadati</taxon>
        <taxon>Pseudomonadota</taxon>
        <taxon>Alphaproteobacteria</taxon>
        <taxon>Acetobacterales</taxon>
        <taxon>Acetobacteraceae</taxon>
        <taxon>Swingsia</taxon>
    </lineage>
</organism>
<dbReference type="RefSeq" id="WP_141459613.1">
    <property type="nucleotide sequence ID" value="NZ_CP038141.1"/>
</dbReference>
<protein>
    <submittedName>
        <fullName evidence="3">Uncharacterized protein</fullName>
    </submittedName>
</protein>
<keyword evidence="2" id="KW-0812">Transmembrane</keyword>
<keyword evidence="2" id="KW-0472">Membrane</keyword>
<sequence length="199" mass="21325">MRDDLPSPQPLHTPSITENAKPHRKSWLSIGAIGFTILAAGFHFYNTHTPQTEKSSTEQVTSHKSDALRAVTQLSMILPENAPQALAKSRFSPTQQSMILAALKRGSMRLVEMPVLDAAGLSGQTIDISVAGLTQRITLTGHFQRVILPISEVGQVTITPVTAPHAPVLNIGAMTALGPEVLPSLTSLDQSIVLNILVQ</sequence>
<keyword evidence="2" id="KW-1133">Transmembrane helix</keyword>
<dbReference type="Proteomes" id="UP000316313">
    <property type="component" value="Chromosome"/>
</dbReference>
<evidence type="ECO:0000256" key="1">
    <source>
        <dbReference type="SAM" id="MobiDB-lite"/>
    </source>
</evidence>
<accession>A0A4Y6UIB1</accession>
<dbReference type="EMBL" id="CP038141">
    <property type="protein sequence ID" value="QDH16550.1"/>
    <property type="molecule type" value="Genomic_DNA"/>
</dbReference>
<proteinExistence type="predicted"/>
<dbReference type="AlphaFoldDB" id="A0A4Y6UIB1"/>